<dbReference type="EMBL" id="DXFG01000043">
    <property type="protein sequence ID" value="HIX36670.1"/>
    <property type="molecule type" value="Genomic_DNA"/>
</dbReference>
<evidence type="ECO:0008006" key="5">
    <source>
        <dbReference type="Google" id="ProtNLM"/>
    </source>
</evidence>
<sequence length="203" mass="21980">MKNKWIKKCLIFFSSGCLMFAMAGCSQVDALREQAQGVADQIVGNTNTDQEAQEEEQEEEVTQEPQVEVAEPELTTNLSGSVTYKVGDTAEALKVEATTSDEGTITYQWYQSSTNKNGGGTPIEGATENTYVPSTEEEGTIYYYVVATSTIGNSENGVTSNTAEVIVTADGSQEGEEQEQAADNQNEAQEEENTQENAQENQG</sequence>
<reference evidence="3" key="1">
    <citation type="journal article" date="2021" name="PeerJ">
        <title>Extensive microbial diversity within the chicken gut microbiome revealed by metagenomics and culture.</title>
        <authorList>
            <person name="Gilroy R."/>
            <person name="Ravi A."/>
            <person name="Getino M."/>
            <person name="Pursley I."/>
            <person name="Horton D.L."/>
            <person name="Alikhan N.F."/>
            <person name="Baker D."/>
            <person name="Gharbi K."/>
            <person name="Hall N."/>
            <person name="Watson M."/>
            <person name="Adriaenssens E.M."/>
            <person name="Foster-Nyarko E."/>
            <person name="Jarju S."/>
            <person name="Secka A."/>
            <person name="Antonio M."/>
            <person name="Oren A."/>
            <person name="Chaudhuri R.R."/>
            <person name="La Ragione R."/>
            <person name="Hildebrand F."/>
            <person name="Pallen M.J."/>
        </authorList>
    </citation>
    <scope>NUCLEOTIDE SEQUENCE</scope>
    <source>
        <strain evidence="3">ChiHjej12B11-1927</strain>
    </source>
</reference>
<proteinExistence type="predicted"/>
<dbReference type="PROSITE" id="PS51257">
    <property type="entry name" value="PROKAR_LIPOPROTEIN"/>
    <property type="match status" value="1"/>
</dbReference>
<dbReference type="Proteomes" id="UP000824230">
    <property type="component" value="Unassembled WGS sequence"/>
</dbReference>
<keyword evidence="2" id="KW-0732">Signal</keyword>
<dbReference type="AlphaFoldDB" id="A0A9D1VJR5"/>
<protein>
    <recommendedName>
        <fullName evidence="5">Ig-like domain-containing protein</fullName>
    </recommendedName>
</protein>
<comment type="caution">
    <text evidence="3">The sequence shown here is derived from an EMBL/GenBank/DDBJ whole genome shotgun (WGS) entry which is preliminary data.</text>
</comment>
<dbReference type="Gene3D" id="2.60.40.2700">
    <property type="match status" value="1"/>
</dbReference>
<reference evidence="3" key="2">
    <citation type="submission" date="2021-04" db="EMBL/GenBank/DDBJ databases">
        <authorList>
            <person name="Gilroy R."/>
        </authorList>
    </citation>
    <scope>NUCLEOTIDE SEQUENCE</scope>
    <source>
        <strain evidence="3">ChiHjej12B11-1927</strain>
    </source>
</reference>
<feature type="region of interest" description="Disordered" evidence="1">
    <location>
        <begin position="168"/>
        <end position="203"/>
    </location>
</feature>
<name>A0A9D1VJR5_9FIRM</name>
<evidence type="ECO:0000313" key="3">
    <source>
        <dbReference type="EMBL" id="HIX36670.1"/>
    </source>
</evidence>
<feature type="chain" id="PRO_5039379005" description="Ig-like domain-containing protein" evidence="2">
    <location>
        <begin position="24"/>
        <end position="203"/>
    </location>
</feature>
<organism evidence="3 4">
    <name type="scientific">Candidatus Blautia pullistercoris</name>
    <dbReference type="NCBI Taxonomy" id="2838499"/>
    <lineage>
        <taxon>Bacteria</taxon>
        <taxon>Bacillati</taxon>
        <taxon>Bacillota</taxon>
        <taxon>Clostridia</taxon>
        <taxon>Lachnospirales</taxon>
        <taxon>Lachnospiraceae</taxon>
        <taxon>Blautia</taxon>
    </lineage>
</organism>
<gene>
    <name evidence="3" type="ORF">H9738_02200</name>
</gene>
<accession>A0A9D1VJR5</accession>
<evidence type="ECO:0000313" key="4">
    <source>
        <dbReference type="Proteomes" id="UP000824230"/>
    </source>
</evidence>
<evidence type="ECO:0000256" key="1">
    <source>
        <dbReference type="SAM" id="MobiDB-lite"/>
    </source>
</evidence>
<evidence type="ECO:0000256" key="2">
    <source>
        <dbReference type="SAM" id="SignalP"/>
    </source>
</evidence>
<feature type="signal peptide" evidence="2">
    <location>
        <begin position="1"/>
        <end position="23"/>
    </location>
</feature>